<proteinExistence type="predicted"/>
<dbReference type="AlphaFoldDB" id="A0A8X7C9A8"/>
<reference evidence="2" key="1">
    <citation type="submission" date="2020-08" db="EMBL/GenBank/DDBJ databases">
        <title>Multicomponent nature underlies the extraordinary mechanical properties of spider dragline silk.</title>
        <authorList>
            <person name="Kono N."/>
            <person name="Nakamura H."/>
            <person name="Mori M."/>
            <person name="Yoshida Y."/>
            <person name="Ohtoshi R."/>
            <person name="Malay A.D."/>
            <person name="Moran D.A.P."/>
            <person name="Tomita M."/>
            <person name="Numata K."/>
            <person name="Arakawa K."/>
        </authorList>
    </citation>
    <scope>NUCLEOTIDE SEQUENCE</scope>
</reference>
<keyword evidence="1" id="KW-1133">Transmembrane helix</keyword>
<sequence>MSIGRSFIRGTSAPKDPLFRSRPLIQRLLAQWHPSVSEINRACKSDRRIWISFAVIEFLAYFQTLMWHCSDG</sequence>
<dbReference type="Proteomes" id="UP000886998">
    <property type="component" value="Unassembled WGS sequence"/>
</dbReference>
<dbReference type="EMBL" id="BMAV01011108">
    <property type="protein sequence ID" value="GFY56689.1"/>
    <property type="molecule type" value="Genomic_DNA"/>
</dbReference>
<comment type="caution">
    <text evidence="2">The sequence shown here is derived from an EMBL/GenBank/DDBJ whole genome shotgun (WGS) entry which is preliminary data.</text>
</comment>
<name>A0A8X7C9A8_9ARAC</name>
<keyword evidence="1" id="KW-0472">Membrane</keyword>
<evidence type="ECO:0000256" key="1">
    <source>
        <dbReference type="SAM" id="Phobius"/>
    </source>
</evidence>
<evidence type="ECO:0000313" key="2">
    <source>
        <dbReference type="EMBL" id="GFY56689.1"/>
    </source>
</evidence>
<protein>
    <submittedName>
        <fullName evidence="2">Uncharacterized protein</fullName>
    </submittedName>
</protein>
<organism evidence="2 3">
    <name type="scientific">Trichonephila inaurata madagascariensis</name>
    <dbReference type="NCBI Taxonomy" id="2747483"/>
    <lineage>
        <taxon>Eukaryota</taxon>
        <taxon>Metazoa</taxon>
        <taxon>Ecdysozoa</taxon>
        <taxon>Arthropoda</taxon>
        <taxon>Chelicerata</taxon>
        <taxon>Arachnida</taxon>
        <taxon>Araneae</taxon>
        <taxon>Araneomorphae</taxon>
        <taxon>Entelegynae</taxon>
        <taxon>Araneoidea</taxon>
        <taxon>Nephilidae</taxon>
        <taxon>Trichonephila</taxon>
        <taxon>Trichonephila inaurata</taxon>
    </lineage>
</organism>
<evidence type="ECO:0000313" key="3">
    <source>
        <dbReference type="Proteomes" id="UP000886998"/>
    </source>
</evidence>
<keyword evidence="1" id="KW-0812">Transmembrane</keyword>
<feature type="transmembrane region" description="Helical" evidence="1">
    <location>
        <begin position="49"/>
        <end position="67"/>
    </location>
</feature>
<accession>A0A8X7C9A8</accession>
<keyword evidence="3" id="KW-1185">Reference proteome</keyword>
<gene>
    <name evidence="2" type="ORF">TNIN_252841</name>
</gene>